<evidence type="ECO:0000256" key="1">
    <source>
        <dbReference type="ARBA" id="ARBA00004141"/>
    </source>
</evidence>
<feature type="transmembrane region" description="Helical" evidence="8">
    <location>
        <begin position="122"/>
        <end position="144"/>
    </location>
</feature>
<dbReference type="GO" id="GO:0016020">
    <property type="term" value="C:membrane"/>
    <property type="evidence" value="ECO:0007669"/>
    <property type="project" value="UniProtKB-SubCell"/>
</dbReference>
<organism evidence="9 10">
    <name type="scientific">Ranatra chinensis</name>
    <dbReference type="NCBI Taxonomy" id="642074"/>
    <lineage>
        <taxon>Eukaryota</taxon>
        <taxon>Metazoa</taxon>
        <taxon>Ecdysozoa</taxon>
        <taxon>Arthropoda</taxon>
        <taxon>Hexapoda</taxon>
        <taxon>Insecta</taxon>
        <taxon>Pterygota</taxon>
        <taxon>Neoptera</taxon>
        <taxon>Paraneoptera</taxon>
        <taxon>Hemiptera</taxon>
        <taxon>Heteroptera</taxon>
        <taxon>Panheteroptera</taxon>
        <taxon>Nepomorpha</taxon>
        <taxon>Nepidae</taxon>
        <taxon>Ranatrinae</taxon>
        <taxon>Ranatra</taxon>
    </lineage>
</organism>
<evidence type="ECO:0000313" key="9">
    <source>
        <dbReference type="EMBL" id="KAL1116049.1"/>
    </source>
</evidence>
<evidence type="ECO:0008006" key="11">
    <source>
        <dbReference type="Google" id="ProtNLM"/>
    </source>
</evidence>
<evidence type="ECO:0000256" key="4">
    <source>
        <dbReference type="ARBA" id="ARBA00022989"/>
    </source>
</evidence>
<dbReference type="AlphaFoldDB" id="A0ABD0XXQ9"/>
<accession>A0ABD0XXQ9</accession>
<keyword evidence="3 8" id="KW-0812">Transmembrane</keyword>
<feature type="transmembrane region" description="Helical" evidence="8">
    <location>
        <begin position="404"/>
        <end position="427"/>
    </location>
</feature>
<evidence type="ECO:0000256" key="7">
    <source>
        <dbReference type="SAM" id="MobiDB-lite"/>
    </source>
</evidence>
<feature type="compositionally biased region" description="Pro residues" evidence="7">
    <location>
        <begin position="876"/>
        <end position="886"/>
    </location>
</feature>
<proteinExistence type="inferred from homology"/>
<evidence type="ECO:0000256" key="8">
    <source>
        <dbReference type="SAM" id="Phobius"/>
    </source>
</evidence>
<keyword evidence="5 8" id="KW-0472">Membrane</keyword>
<feature type="region of interest" description="Disordered" evidence="7">
    <location>
        <begin position="811"/>
        <end position="886"/>
    </location>
</feature>
<gene>
    <name evidence="9" type="ORF">AAG570_005544</name>
</gene>
<feature type="transmembrane region" description="Helical" evidence="8">
    <location>
        <begin position="448"/>
        <end position="472"/>
    </location>
</feature>
<evidence type="ECO:0000256" key="3">
    <source>
        <dbReference type="ARBA" id="ARBA00022692"/>
    </source>
</evidence>
<comment type="subcellular location">
    <subcellularLocation>
        <location evidence="1">Membrane</location>
        <topology evidence="1">Multi-pass membrane protein</topology>
    </subcellularLocation>
</comment>
<dbReference type="Pfam" id="PF05478">
    <property type="entry name" value="Prominin"/>
    <property type="match status" value="1"/>
</dbReference>
<dbReference type="EMBL" id="JBFDAA010000018">
    <property type="protein sequence ID" value="KAL1116049.1"/>
    <property type="molecule type" value="Genomic_DNA"/>
</dbReference>
<dbReference type="PANTHER" id="PTHR22730">
    <property type="entry name" value="PROMININ PROM PROTEIN"/>
    <property type="match status" value="1"/>
</dbReference>
<keyword evidence="10" id="KW-1185">Reference proteome</keyword>
<keyword evidence="6" id="KW-0325">Glycoprotein</keyword>
<sequence>MTNPTCSYNNSCGLTVSADPIYGKLIEFCYISQSYHLDRRRNANFFFADFFAIENEKVVVKGEWEELGFHYGWLVLIGGCSLLLGAAVPLGGLVFCCCRCAGRCGARTQPFDKRYDTCRRHFFAFLLSVITVLIMFGVVCTFVTNECMEEGAQNFPKNVRTSLRDFQLYLNNTKKEVNNLLVTNFGELDVVLNRLLHRSGEIVKNKLGEVSKAAVLSNLTTIVSGLRTIRTDLRNIDTLTRALQEDAMILEAALKEGRQTLLERLRMCRNERPCMEFLSRYNITSLSIEANFTQLLDRYLPQLPDVTSSLQNVSALLTDGIEKEVLKGKEQFDKIKYSIQKSVDRIIPEISKEIDKGGKTLKAKASDVTQVLDKIQDWVDRIPQPKVDQGEIVLRKFTNYRYDFGLVVSCLVLTVLSSLAFGLLCGYCGKRPDHYSDDCCDKGTASRFLMLGVWLMFLSCSFLIVVTVLFMVTGSVADRLVCQTLKNPQNSKTFDFVEDLFELKDLYDRDPPNNLSSILVECHKNASIYKTLGLDLGSISSKYAEQFNIPERVRQLANSIVLNADIVIITPEAQKQLRALAASPLNNIDLTVYTSVLNDKITSIDLLQMAAALNQTAMKLPPSQANVKSFLLTKAMYLEMHQERQVAVMGRLAGELHGNATLLSHHLRFNHSSLRQAVDTLLNALNQAQHTLNTKGPRIVQQLAGDFGREFGIHIDNYLERVEAEAYHSVGKCWPVSLAYNATVVAVCNNLIDPFNGFWLSVGWIVVLYIPALILAIKLASLYQKSDPYPGALTEAEYLYDTYADRDNIPLANDKKKKKKKGGGRYDGGGAYSAHLGRSERANSRQWDYSGGGGGGGAGGPPRYQSPPLTSEYERPPPYYYPGPNQ</sequence>
<protein>
    <recommendedName>
        <fullName evidence="11">Prominin-like protein</fullName>
    </recommendedName>
</protein>
<evidence type="ECO:0000256" key="5">
    <source>
        <dbReference type="ARBA" id="ARBA00023136"/>
    </source>
</evidence>
<evidence type="ECO:0000256" key="6">
    <source>
        <dbReference type="ARBA" id="ARBA00023180"/>
    </source>
</evidence>
<comment type="similarity">
    <text evidence="2">Belongs to the prominin family.</text>
</comment>
<evidence type="ECO:0000313" key="10">
    <source>
        <dbReference type="Proteomes" id="UP001558652"/>
    </source>
</evidence>
<reference evidence="9 10" key="1">
    <citation type="submission" date="2024-07" db="EMBL/GenBank/DDBJ databases">
        <title>Chromosome-level genome assembly of the water stick insect Ranatra chinensis (Heteroptera: Nepidae).</title>
        <authorList>
            <person name="Liu X."/>
        </authorList>
    </citation>
    <scope>NUCLEOTIDE SEQUENCE [LARGE SCALE GENOMIC DNA]</scope>
    <source>
        <strain evidence="9">Cailab_2021Rc</strain>
        <tissue evidence="9">Muscle</tissue>
    </source>
</reference>
<feature type="transmembrane region" description="Helical" evidence="8">
    <location>
        <begin position="758"/>
        <end position="777"/>
    </location>
</feature>
<evidence type="ECO:0000256" key="2">
    <source>
        <dbReference type="ARBA" id="ARBA00006058"/>
    </source>
</evidence>
<dbReference type="PANTHER" id="PTHR22730:SF1">
    <property type="entry name" value="PROMININ-LIKE PROTEIN"/>
    <property type="match status" value="1"/>
</dbReference>
<dbReference type="InterPro" id="IPR008795">
    <property type="entry name" value="Prominin"/>
</dbReference>
<keyword evidence="4 8" id="KW-1133">Transmembrane helix</keyword>
<feature type="transmembrane region" description="Helical" evidence="8">
    <location>
        <begin position="71"/>
        <end position="101"/>
    </location>
</feature>
<name>A0ABD0XXQ9_9HEMI</name>
<comment type="caution">
    <text evidence="9">The sequence shown here is derived from an EMBL/GenBank/DDBJ whole genome shotgun (WGS) entry which is preliminary data.</text>
</comment>
<dbReference type="Proteomes" id="UP001558652">
    <property type="component" value="Unassembled WGS sequence"/>
</dbReference>
<feature type="compositionally biased region" description="Gly residues" evidence="7">
    <location>
        <begin position="850"/>
        <end position="860"/>
    </location>
</feature>